<dbReference type="GO" id="GO:0003677">
    <property type="term" value="F:DNA binding"/>
    <property type="evidence" value="ECO:0007669"/>
    <property type="project" value="UniProtKB-UniRule"/>
</dbReference>
<dbReference type="InterPro" id="IPR011010">
    <property type="entry name" value="DNA_brk_join_enz"/>
</dbReference>
<reference evidence="7 8" key="1">
    <citation type="submission" date="2018-07" db="EMBL/GenBank/DDBJ databases">
        <title>Comparative genomes isolates from brazilian mangrove.</title>
        <authorList>
            <person name="De Araujo J.E."/>
            <person name="Taketani R.G."/>
            <person name="Silva M.C.P."/>
            <person name="Lourenco M.V."/>
            <person name="Oliveira V.M."/>
            <person name="Andreote F.D."/>
        </authorList>
    </citation>
    <scope>NUCLEOTIDE SEQUENCE [LARGE SCALE GENOMIC DNA]</scope>
    <source>
        <strain evidence="7 8">HEX PRIS-MGV</strain>
    </source>
</reference>
<dbReference type="Gene3D" id="1.10.443.10">
    <property type="entry name" value="Intergrase catalytic core"/>
    <property type="match status" value="1"/>
</dbReference>
<sequence length="335" mass="38799">MAKRKPRPWLHKQSGNWKVQIHGKQINLGPDEDEAWDKYNTMTKVGTQNADLTCHDVFNRYLAFCEAKRAPATFSLAQRHLKRAAKFLGKFQRVAELTPEHMDAWVKHDYKDNSTTYASDAIGHVIAAINHCRLPNPLAKMEKPSRQVREFYLQPEEWPLLVDALSDDLFRDYVVFGLHTGARPQEIRLMEPRHYQPENDRIVFPKKEAKGKKRTRFIYLDEVAKEIVERNLPAHGPILLNRNGLAWNKDNVNCRFRRLKVKLSMPELVAYTLRHSFAVWKIMEGIEIPLVAALMGHVDSRMVEQRYGHVQANAEHMKKVIKTGSPLQQRIDPAA</sequence>
<evidence type="ECO:0000259" key="6">
    <source>
        <dbReference type="PROSITE" id="PS51900"/>
    </source>
</evidence>
<feature type="domain" description="Core-binding (CB)" evidence="6">
    <location>
        <begin position="52"/>
        <end position="133"/>
    </location>
</feature>
<dbReference type="GO" id="GO:0015074">
    <property type="term" value="P:DNA integration"/>
    <property type="evidence" value="ECO:0007669"/>
    <property type="project" value="UniProtKB-KW"/>
</dbReference>
<dbReference type="Proteomes" id="UP000253562">
    <property type="component" value="Unassembled WGS sequence"/>
</dbReference>
<evidence type="ECO:0000256" key="3">
    <source>
        <dbReference type="ARBA" id="ARBA00023172"/>
    </source>
</evidence>
<dbReference type="OrthoDB" id="255290at2"/>
<organism evidence="7 8">
    <name type="scientific">Bremerella cremea</name>
    <dbReference type="NCBI Taxonomy" id="1031537"/>
    <lineage>
        <taxon>Bacteria</taxon>
        <taxon>Pseudomonadati</taxon>
        <taxon>Planctomycetota</taxon>
        <taxon>Planctomycetia</taxon>
        <taxon>Pirellulales</taxon>
        <taxon>Pirellulaceae</taxon>
        <taxon>Bremerella</taxon>
    </lineage>
</organism>
<dbReference type="InterPro" id="IPR002104">
    <property type="entry name" value="Integrase_catalytic"/>
</dbReference>
<dbReference type="InterPro" id="IPR044068">
    <property type="entry name" value="CB"/>
</dbReference>
<comment type="caution">
    <text evidence="7">The sequence shown here is derived from an EMBL/GenBank/DDBJ whole genome shotgun (WGS) entry which is preliminary data.</text>
</comment>
<keyword evidence="2 4" id="KW-0238">DNA-binding</keyword>
<keyword evidence="3" id="KW-0233">DNA recombination</keyword>
<keyword evidence="1" id="KW-0229">DNA integration</keyword>
<evidence type="ECO:0000256" key="4">
    <source>
        <dbReference type="PROSITE-ProRule" id="PRU01248"/>
    </source>
</evidence>
<dbReference type="Gene3D" id="1.10.150.130">
    <property type="match status" value="1"/>
</dbReference>
<dbReference type="InterPro" id="IPR050090">
    <property type="entry name" value="Tyrosine_recombinase_XerCD"/>
</dbReference>
<dbReference type="InterPro" id="IPR013762">
    <property type="entry name" value="Integrase-like_cat_sf"/>
</dbReference>
<protein>
    <submittedName>
        <fullName evidence="7">Site-specific integrase</fullName>
    </submittedName>
</protein>
<name>A0A368KM64_9BACT</name>
<dbReference type="PANTHER" id="PTHR30349">
    <property type="entry name" value="PHAGE INTEGRASE-RELATED"/>
    <property type="match status" value="1"/>
</dbReference>
<gene>
    <name evidence="7" type="ORF">DTL42_19320</name>
</gene>
<proteinExistence type="predicted"/>
<evidence type="ECO:0000313" key="7">
    <source>
        <dbReference type="EMBL" id="RCS42290.1"/>
    </source>
</evidence>
<dbReference type="PANTHER" id="PTHR30349:SF88">
    <property type="entry name" value="BLL1584 PROTEIN"/>
    <property type="match status" value="1"/>
</dbReference>
<dbReference type="CDD" id="cd00796">
    <property type="entry name" value="INT_Rci_Hp1_C"/>
    <property type="match status" value="1"/>
</dbReference>
<accession>A0A368KM64</accession>
<evidence type="ECO:0000313" key="8">
    <source>
        <dbReference type="Proteomes" id="UP000253562"/>
    </source>
</evidence>
<dbReference type="RefSeq" id="WP_114371072.1">
    <property type="nucleotide sequence ID" value="NZ_QPEX01000042.1"/>
</dbReference>
<dbReference type="EMBL" id="QPEX01000042">
    <property type="protein sequence ID" value="RCS42290.1"/>
    <property type="molecule type" value="Genomic_DNA"/>
</dbReference>
<dbReference type="AlphaFoldDB" id="A0A368KM64"/>
<dbReference type="PROSITE" id="PS51900">
    <property type="entry name" value="CB"/>
    <property type="match status" value="1"/>
</dbReference>
<evidence type="ECO:0000259" key="5">
    <source>
        <dbReference type="PROSITE" id="PS51898"/>
    </source>
</evidence>
<dbReference type="InterPro" id="IPR010998">
    <property type="entry name" value="Integrase_recombinase_N"/>
</dbReference>
<dbReference type="GO" id="GO:0006310">
    <property type="term" value="P:DNA recombination"/>
    <property type="evidence" value="ECO:0007669"/>
    <property type="project" value="UniProtKB-KW"/>
</dbReference>
<evidence type="ECO:0000256" key="2">
    <source>
        <dbReference type="ARBA" id="ARBA00023125"/>
    </source>
</evidence>
<evidence type="ECO:0000256" key="1">
    <source>
        <dbReference type="ARBA" id="ARBA00022908"/>
    </source>
</evidence>
<dbReference type="SUPFAM" id="SSF56349">
    <property type="entry name" value="DNA breaking-rejoining enzymes"/>
    <property type="match status" value="1"/>
</dbReference>
<dbReference type="Pfam" id="PF00589">
    <property type="entry name" value="Phage_integrase"/>
    <property type="match status" value="1"/>
</dbReference>
<dbReference type="PROSITE" id="PS51898">
    <property type="entry name" value="TYR_RECOMBINASE"/>
    <property type="match status" value="1"/>
</dbReference>
<feature type="domain" description="Tyr recombinase" evidence="5">
    <location>
        <begin position="148"/>
        <end position="322"/>
    </location>
</feature>